<feature type="signal peptide" evidence="1">
    <location>
        <begin position="1"/>
        <end position="20"/>
    </location>
</feature>
<gene>
    <name evidence="3" type="ORF">ABID41_001666</name>
</gene>
<keyword evidence="1" id="KW-0732">Signal</keyword>
<evidence type="ECO:0000259" key="2">
    <source>
        <dbReference type="Pfam" id="PF07589"/>
    </source>
</evidence>
<dbReference type="Pfam" id="PF07589">
    <property type="entry name" value="PEP-CTERM"/>
    <property type="match status" value="1"/>
</dbReference>
<name>A0ABV2EJM0_9CAUL</name>
<keyword evidence="4" id="KW-1185">Reference proteome</keyword>
<accession>A0ABV2EJM0</accession>
<organism evidence="3 4">
    <name type="scientific">Phenylobacterium koreense</name>
    <dbReference type="NCBI Taxonomy" id="266125"/>
    <lineage>
        <taxon>Bacteria</taxon>
        <taxon>Pseudomonadati</taxon>
        <taxon>Pseudomonadota</taxon>
        <taxon>Alphaproteobacteria</taxon>
        <taxon>Caulobacterales</taxon>
        <taxon>Caulobacteraceae</taxon>
        <taxon>Phenylobacterium</taxon>
    </lineage>
</organism>
<protein>
    <recommendedName>
        <fullName evidence="2">Ice-binding protein C-terminal domain-containing protein</fullName>
    </recommendedName>
</protein>
<proteinExistence type="predicted"/>
<feature type="domain" description="Ice-binding protein C-terminal" evidence="2">
    <location>
        <begin position="173"/>
        <end position="197"/>
    </location>
</feature>
<dbReference type="EMBL" id="JBEPLU010000001">
    <property type="protein sequence ID" value="MET3526571.1"/>
    <property type="molecule type" value="Genomic_DNA"/>
</dbReference>
<comment type="caution">
    <text evidence="3">The sequence shown here is derived from an EMBL/GenBank/DDBJ whole genome shotgun (WGS) entry which is preliminary data.</text>
</comment>
<dbReference type="Proteomes" id="UP001549110">
    <property type="component" value="Unassembled WGS sequence"/>
</dbReference>
<dbReference type="NCBIfam" id="NF035944">
    <property type="entry name" value="PEPxxWA-CTERM"/>
    <property type="match status" value="1"/>
</dbReference>
<evidence type="ECO:0000256" key="1">
    <source>
        <dbReference type="SAM" id="SignalP"/>
    </source>
</evidence>
<feature type="chain" id="PRO_5046789327" description="Ice-binding protein C-terminal domain-containing protein" evidence="1">
    <location>
        <begin position="21"/>
        <end position="204"/>
    </location>
</feature>
<evidence type="ECO:0000313" key="4">
    <source>
        <dbReference type="Proteomes" id="UP001549110"/>
    </source>
</evidence>
<reference evidence="3 4" key="1">
    <citation type="submission" date="2024-06" db="EMBL/GenBank/DDBJ databases">
        <title>Genomic Encyclopedia of Type Strains, Phase IV (KMG-IV): sequencing the most valuable type-strain genomes for metagenomic binning, comparative biology and taxonomic classification.</title>
        <authorList>
            <person name="Goeker M."/>
        </authorList>
    </citation>
    <scope>NUCLEOTIDE SEQUENCE [LARGE SCALE GENOMIC DNA]</scope>
    <source>
        <strain evidence="3 4">DSM 17809</strain>
    </source>
</reference>
<dbReference type="InterPro" id="IPR013424">
    <property type="entry name" value="Ice-binding_C"/>
</dbReference>
<sequence length="204" mass="20629">MKAAIAAAVASFAIAGSANAAIVTGFIPGGDAPIGTDTLLYDFTDGNLGVLDPGYVNTKIQSTTDGDGAQNPFSIPGGNYLDVLAGGSATITFDSLMRSISFNWGSVDSYNTLTIHWSGGDEVVIGNPGGGDQSNPSNNGVFFATVGAGESITGLTFASSQNSFEIDDISGSAVPEPATWAMMIAGFGLAGTALRRRRTAFAAA</sequence>
<evidence type="ECO:0000313" key="3">
    <source>
        <dbReference type="EMBL" id="MET3526571.1"/>
    </source>
</evidence>
<dbReference type="NCBIfam" id="TIGR02595">
    <property type="entry name" value="PEP_CTERM"/>
    <property type="match status" value="1"/>
</dbReference>